<comment type="caution">
    <text evidence="5">The sequence shown here is derived from an EMBL/GenBank/DDBJ whole genome shotgun (WGS) entry which is preliminary data.</text>
</comment>
<evidence type="ECO:0000256" key="1">
    <source>
        <dbReference type="ARBA" id="ARBA00022729"/>
    </source>
</evidence>
<evidence type="ECO:0000259" key="4">
    <source>
        <dbReference type="PROSITE" id="PS51473"/>
    </source>
</evidence>
<organism evidence="5 6">
    <name type="scientific">Brassica cretica</name>
    <name type="common">Mustard</name>
    <dbReference type="NCBI Taxonomy" id="69181"/>
    <lineage>
        <taxon>Eukaryota</taxon>
        <taxon>Viridiplantae</taxon>
        <taxon>Streptophyta</taxon>
        <taxon>Embryophyta</taxon>
        <taxon>Tracheophyta</taxon>
        <taxon>Spermatophyta</taxon>
        <taxon>Magnoliopsida</taxon>
        <taxon>eudicotyledons</taxon>
        <taxon>Gunneridae</taxon>
        <taxon>Pentapetalae</taxon>
        <taxon>rosids</taxon>
        <taxon>malvids</taxon>
        <taxon>Brassicales</taxon>
        <taxon>Brassicaceae</taxon>
        <taxon>Brassiceae</taxon>
        <taxon>Brassica</taxon>
    </lineage>
</organism>
<reference evidence="5 6" key="1">
    <citation type="journal article" date="2020" name="BMC Genomics">
        <title>Intraspecific diversification of the crop wild relative Brassica cretica Lam. using demographic model selection.</title>
        <authorList>
            <person name="Kioukis A."/>
            <person name="Michalopoulou V.A."/>
            <person name="Briers L."/>
            <person name="Pirintsos S."/>
            <person name="Studholme D.J."/>
            <person name="Pavlidis P."/>
            <person name="Sarris P.F."/>
        </authorList>
    </citation>
    <scope>NUCLEOTIDE SEQUENCE [LARGE SCALE GENOMIC DNA]</scope>
    <source>
        <strain evidence="6">cv. PFS-1207/04</strain>
    </source>
</reference>
<protein>
    <recommendedName>
        <fullName evidence="4">Gnk2-homologous domain-containing protein</fullName>
    </recommendedName>
</protein>
<dbReference type="PANTHER" id="PTHR32099:SF105">
    <property type="entry name" value="CYSTEINE-RICH REPEAT SECRETORY PROTEIN 1"/>
    <property type="match status" value="1"/>
</dbReference>
<dbReference type="Gene3D" id="3.30.430.20">
    <property type="entry name" value="Gnk2 domain, C-X8-C-X2-C motif"/>
    <property type="match status" value="1"/>
</dbReference>
<feature type="chain" id="PRO_5045832002" description="Gnk2-homologous domain-containing protein" evidence="3">
    <location>
        <begin position="27"/>
        <end position="347"/>
    </location>
</feature>
<feature type="signal peptide" evidence="3">
    <location>
        <begin position="1"/>
        <end position="26"/>
    </location>
</feature>
<dbReference type="PANTHER" id="PTHR32099">
    <property type="entry name" value="CYSTEINE-RICH REPEAT SECRETORY PROTEIN"/>
    <property type="match status" value="1"/>
</dbReference>
<dbReference type="CDD" id="cd23509">
    <property type="entry name" value="Gnk2-like"/>
    <property type="match status" value="1"/>
</dbReference>
<dbReference type="PROSITE" id="PS51473">
    <property type="entry name" value="GNK2"/>
    <property type="match status" value="1"/>
</dbReference>
<name>A0ABQ7F053_BRACR</name>
<evidence type="ECO:0000313" key="6">
    <source>
        <dbReference type="Proteomes" id="UP000266723"/>
    </source>
</evidence>
<evidence type="ECO:0000256" key="3">
    <source>
        <dbReference type="SAM" id="SignalP"/>
    </source>
</evidence>
<evidence type="ECO:0000256" key="2">
    <source>
        <dbReference type="ARBA" id="ARBA00022737"/>
    </source>
</evidence>
<dbReference type="InterPro" id="IPR038408">
    <property type="entry name" value="GNK2_sf"/>
</dbReference>
<keyword evidence="6" id="KW-1185">Reference proteome</keyword>
<proteinExistence type="predicted"/>
<dbReference type="InterPro" id="IPR002902">
    <property type="entry name" value="GNK2"/>
</dbReference>
<gene>
    <name evidence="5" type="ORF">DY000_02047856</name>
</gene>
<accession>A0ABQ7F053</accession>
<sequence>MLISLLHQSKFISLLFFFVLLKTLNAQPMHIYSYCYKSGNYTANGLYRSNLESLISVLRSQSYTKVFYSYVSGSSSTATVYGNYLCLGDVSSSTCETCITRASRKKLSYEETHQVSYLGEVYDLHGLVQCTPDLNQNDCYRCLKWAYKNTINAENPGPQGKVGFPDFPPITEIDGEFRFPQQPNTFFDKQAEPWLRDSRFELDLLCSKYEELVPVLTVFFKNHVIMCLDTILVYNSYFDMHHQGTTGLVSKEKKKTPCLSARDLEMEVLEENDFKTGRKSFLKIIPSNHLSSTKSTHISLKSSDHPSKESGTIESPYQGFIKVLQYTTRHPFLNTATRTDNSTFLNS</sequence>
<feature type="domain" description="Gnk2-homologous" evidence="4">
    <location>
        <begin position="29"/>
        <end position="139"/>
    </location>
</feature>
<dbReference type="EMBL" id="QGKV02000297">
    <property type="protein sequence ID" value="KAF3609336.1"/>
    <property type="molecule type" value="Genomic_DNA"/>
</dbReference>
<dbReference type="Proteomes" id="UP000266723">
    <property type="component" value="Unassembled WGS sequence"/>
</dbReference>
<evidence type="ECO:0000313" key="5">
    <source>
        <dbReference type="EMBL" id="KAF3609336.1"/>
    </source>
</evidence>
<dbReference type="Pfam" id="PF01657">
    <property type="entry name" value="Stress-antifung"/>
    <property type="match status" value="1"/>
</dbReference>
<keyword evidence="2" id="KW-0677">Repeat</keyword>
<keyword evidence="1 3" id="KW-0732">Signal</keyword>